<sequence length="422" mass="46563">MTSDKMETDKADTSSHVQGSRETENARQHLLPTQQDALRSLPEDAKWYKKVMVRYRRVVAVVIPSVIVLSAWLAVMVAHNHWNLFPEKYFMTITMVFGSLVAGMTSEGGGAVAFPVMTLAFGIPPSVARDFSVAIQSVGMTAAAFTLIYMQIQLEWHSIFLGTFGGIIGVVFGFEIVDPALTSSQKKLSFVCIWFTFAFALFGLNIYHKRRTFPKIPNFNWWKGIVLVLTGFFGGIFTSFAGSGLDICSFSVLTLLFRVSEKIATPTSIVLMAGNTSVGLFWRHVIMGHVDGECWQYVAVCVPVVIFGAPLGSVIGSHFHRLVLAGLIYVLDTVALVAAFAIVRPLSTELVLMSAGIITFGAVFFFCLTRAGTRFLRSIEDAEKKAANVGDMTELDKTINDKNKETEPNTTRMQLHENITEI</sequence>
<dbReference type="InterPro" id="IPR002781">
    <property type="entry name" value="TM_pro_TauE-like"/>
</dbReference>
<keyword evidence="4 6" id="KW-0472">Membrane</keyword>
<feature type="transmembrane region" description="Helical" evidence="6">
    <location>
        <begin position="227"/>
        <end position="256"/>
    </location>
</feature>
<dbReference type="Proteomes" id="UP000085678">
    <property type="component" value="Unplaced"/>
</dbReference>
<dbReference type="PANTHER" id="PTHR31154:SF4">
    <property type="entry name" value="MEMBRANE TRANSPORTER PROTEIN"/>
    <property type="match status" value="1"/>
</dbReference>
<feature type="transmembrane region" description="Helical" evidence="6">
    <location>
        <begin position="295"/>
        <end position="315"/>
    </location>
</feature>
<dbReference type="PANTHER" id="PTHR31154">
    <property type="entry name" value="MEMBRANE TRANSPORTER PROTEIN"/>
    <property type="match status" value="1"/>
</dbReference>
<name>A0A1S3JIX0_LINAN</name>
<feature type="region of interest" description="Disordered" evidence="5">
    <location>
        <begin position="1"/>
        <end position="34"/>
    </location>
</feature>
<feature type="transmembrane region" description="Helical" evidence="6">
    <location>
        <begin position="188"/>
        <end position="207"/>
    </location>
</feature>
<dbReference type="RefSeq" id="XP_013410360.1">
    <property type="nucleotide sequence ID" value="XM_013554906.1"/>
</dbReference>
<evidence type="ECO:0000313" key="7">
    <source>
        <dbReference type="Proteomes" id="UP000085678"/>
    </source>
</evidence>
<dbReference type="KEGG" id="lak:106173698"/>
<gene>
    <name evidence="8" type="primary">LOC106173698</name>
</gene>
<feature type="transmembrane region" description="Helical" evidence="6">
    <location>
        <begin position="89"/>
        <end position="121"/>
    </location>
</feature>
<protein>
    <submittedName>
        <fullName evidence="8">Uncharacterized protein LOC106173698</fullName>
    </submittedName>
</protein>
<evidence type="ECO:0000256" key="1">
    <source>
        <dbReference type="ARBA" id="ARBA00004141"/>
    </source>
</evidence>
<organism evidence="7 8">
    <name type="scientific">Lingula anatina</name>
    <name type="common">Brachiopod</name>
    <name type="synonym">Lingula unguis</name>
    <dbReference type="NCBI Taxonomy" id="7574"/>
    <lineage>
        <taxon>Eukaryota</taxon>
        <taxon>Metazoa</taxon>
        <taxon>Spiralia</taxon>
        <taxon>Lophotrochozoa</taxon>
        <taxon>Brachiopoda</taxon>
        <taxon>Linguliformea</taxon>
        <taxon>Lingulata</taxon>
        <taxon>Lingulida</taxon>
        <taxon>Linguloidea</taxon>
        <taxon>Lingulidae</taxon>
        <taxon>Lingula</taxon>
    </lineage>
</organism>
<feature type="transmembrane region" description="Helical" evidence="6">
    <location>
        <begin position="350"/>
        <end position="368"/>
    </location>
</feature>
<feature type="transmembrane region" description="Helical" evidence="6">
    <location>
        <begin position="263"/>
        <end position="283"/>
    </location>
</feature>
<keyword evidence="2 6" id="KW-0812">Transmembrane</keyword>
<evidence type="ECO:0000256" key="5">
    <source>
        <dbReference type="SAM" id="MobiDB-lite"/>
    </source>
</evidence>
<dbReference type="AlphaFoldDB" id="A0A1S3JIX0"/>
<keyword evidence="7" id="KW-1185">Reference proteome</keyword>
<evidence type="ECO:0000256" key="2">
    <source>
        <dbReference type="ARBA" id="ARBA00022692"/>
    </source>
</evidence>
<dbReference type="Pfam" id="PF01925">
    <property type="entry name" value="TauE"/>
    <property type="match status" value="1"/>
</dbReference>
<feature type="transmembrane region" description="Helical" evidence="6">
    <location>
        <begin position="158"/>
        <end position="176"/>
    </location>
</feature>
<evidence type="ECO:0000256" key="3">
    <source>
        <dbReference type="ARBA" id="ARBA00022989"/>
    </source>
</evidence>
<proteinExistence type="predicted"/>
<feature type="compositionally biased region" description="Basic and acidic residues" evidence="5">
    <location>
        <begin position="1"/>
        <end position="27"/>
    </location>
</feature>
<keyword evidence="3 6" id="KW-1133">Transmembrane helix</keyword>
<reference evidence="8" key="1">
    <citation type="submission" date="2025-08" db="UniProtKB">
        <authorList>
            <consortium name="RefSeq"/>
        </authorList>
    </citation>
    <scope>IDENTIFICATION</scope>
    <source>
        <tissue evidence="8">Gonads</tissue>
    </source>
</reference>
<evidence type="ECO:0000256" key="6">
    <source>
        <dbReference type="SAM" id="Phobius"/>
    </source>
</evidence>
<evidence type="ECO:0000313" key="8">
    <source>
        <dbReference type="RefSeq" id="XP_013410360.1"/>
    </source>
</evidence>
<accession>A0A1S3JIX0</accession>
<feature type="transmembrane region" description="Helical" evidence="6">
    <location>
        <begin position="322"/>
        <end position="344"/>
    </location>
</feature>
<dbReference type="GO" id="GO:0016020">
    <property type="term" value="C:membrane"/>
    <property type="evidence" value="ECO:0007669"/>
    <property type="project" value="UniProtKB-SubCell"/>
</dbReference>
<comment type="subcellular location">
    <subcellularLocation>
        <location evidence="1">Membrane</location>
        <topology evidence="1">Multi-pass membrane protein</topology>
    </subcellularLocation>
</comment>
<feature type="transmembrane region" description="Helical" evidence="6">
    <location>
        <begin position="58"/>
        <end position="77"/>
    </location>
</feature>
<dbReference type="GeneID" id="106173698"/>
<evidence type="ECO:0000256" key="4">
    <source>
        <dbReference type="ARBA" id="ARBA00023136"/>
    </source>
</evidence>
<dbReference type="OrthoDB" id="5953433at2759"/>
<dbReference type="InParanoid" id="A0A1S3JIX0"/>